<dbReference type="Gene3D" id="2.40.50.40">
    <property type="match status" value="1"/>
</dbReference>
<evidence type="ECO:0000313" key="3">
    <source>
        <dbReference type="EMBL" id="GFY85286.1"/>
    </source>
</evidence>
<dbReference type="SMART" id="SM00298">
    <property type="entry name" value="CHROMO"/>
    <property type="match status" value="1"/>
</dbReference>
<dbReference type="CDD" id="cd00024">
    <property type="entry name" value="CD_CSD"/>
    <property type="match status" value="1"/>
</dbReference>
<dbReference type="InterPro" id="IPR016197">
    <property type="entry name" value="Chromo-like_dom_sf"/>
</dbReference>
<dbReference type="Pfam" id="PF03732">
    <property type="entry name" value="Retrotrans_gag"/>
    <property type="match status" value="1"/>
</dbReference>
<protein>
    <recommendedName>
        <fullName evidence="2">Chromo domain-containing protein</fullName>
    </recommendedName>
</protein>
<dbReference type="OrthoDB" id="1934635at2759"/>
<dbReference type="EMBL" id="BJWL01000004">
    <property type="protein sequence ID" value="GFY85286.1"/>
    <property type="molecule type" value="Genomic_DNA"/>
</dbReference>
<reference evidence="3 4" key="1">
    <citation type="submission" date="2019-07" db="EMBL/GenBank/DDBJ databases">
        <title>De Novo Assembly of kiwifruit Actinidia rufa.</title>
        <authorList>
            <person name="Sugita-Konishi S."/>
            <person name="Sato K."/>
            <person name="Mori E."/>
            <person name="Abe Y."/>
            <person name="Kisaki G."/>
            <person name="Hamano K."/>
            <person name="Suezawa K."/>
            <person name="Otani M."/>
            <person name="Fukuda T."/>
            <person name="Manabe T."/>
            <person name="Gomi K."/>
            <person name="Tabuchi M."/>
            <person name="Akimitsu K."/>
            <person name="Kataoka I."/>
        </authorList>
    </citation>
    <scope>NUCLEOTIDE SEQUENCE [LARGE SCALE GENOMIC DNA]</scope>
    <source>
        <strain evidence="4">cv. Fuchu</strain>
    </source>
</reference>
<evidence type="ECO:0000313" key="4">
    <source>
        <dbReference type="Proteomes" id="UP000585474"/>
    </source>
</evidence>
<comment type="caution">
    <text evidence="3">The sequence shown here is derived from an EMBL/GenBank/DDBJ whole genome shotgun (WGS) entry which is preliminary data.</text>
</comment>
<dbReference type="AlphaFoldDB" id="A0A7J0EGG3"/>
<dbReference type="SUPFAM" id="SSF54160">
    <property type="entry name" value="Chromo domain-like"/>
    <property type="match status" value="1"/>
</dbReference>
<dbReference type="InterPro" id="IPR005162">
    <property type="entry name" value="Retrotrans_gag_dom"/>
</dbReference>
<dbReference type="PANTHER" id="PTHR35046:SF9">
    <property type="entry name" value="RNA-DIRECTED DNA POLYMERASE"/>
    <property type="match status" value="1"/>
</dbReference>
<accession>A0A7J0EGG3</accession>
<organism evidence="3 4">
    <name type="scientific">Actinidia rufa</name>
    <dbReference type="NCBI Taxonomy" id="165716"/>
    <lineage>
        <taxon>Eukaryota</taxon>
        <taxon>Viridiplantae</taxon>
        <taxon>Streptophyta</taxon>
        <taxon>Embryophyta</taxon>
        <taxon>Tracheophyta</taxon>
        <taxon>Spermatophyta</taxon>
        <taxon>Magnoliopsida</taxon>
        <taxon>eudicotyledons</taxon>
        <taxon>Gunneridae</taxon>
        <taxon>Pentapetalae</taxon>
        <taxon>asterids</taxon>
        <taxon>Ericales</taxon>
        <taxon>Actinidiaceae</taxon>
        <taxon>Actinidia</taxon>
    </lineage>
</organism>
<feature type="region of interest" description="Disordered" evidence="1">
    <location>
        <begin position="297"/>
        <end position="325"/>
    </location>
</feature>
<dbReference type="InterPro" id="IPR000953">
    <property type="entry name" value="Chromo/chromo_shadow_dom"/>
</dbReference>
<name>A0A7J0EGG3_9ERIC</name>
<dbReference type="InterPro" id="IPR023780">
    <property type="entry name" value="Chromo_domain"/>
</dbReference>
<dbReference type="Proteomes" id="UP000585474">
    <property type="component" value="Unassembled WGS sequence"/>
</dbReference>
<dbReference type="Pfam" id="PF24626">
    <property type="entry name" value="SH3_Tf2-1"/>
    <property type="match status" value="1"/>
</dbReference>
<proteinExistence type="predicted"/>
<evidence type="ECO:0000259" key="2">
    <source>
        <dbReference type="PROSITE" id="PS50013"/>
    </source>
</evidence>
<gene>
    <name evidence="3" type="ORF">Acr_04g0000240</name>
</gene>
<dbReference type="CDD" id="cd00303">
    <property type="entry name" value="retropepsin_like"/>
    <property type="match status" value="1"/>
</dbReference>
<dbReference type="InterPro" id="IPR021109">
    <property type="entry name" value="Peptidase_aspartic_dom_sf"/>
</dbReference>
<dbReference type="InterPro" id="IPR056924">
    <property type="entry name" value="SH3_Tf2-1"/>
</dbReference>
<dbReference type="Pfam" id="PF00385">
    <property type="entry name" value="Chromo"/>
    <property type="match status" value="1"/>
</dbReference>
<feature type="region of interest" description="Disordered" evidence="1">
    <location>
        <begin position="97"/>
        <end position="129"/>
    </location>
</feature>
<dbReference type="PROSITE" id="PS50013">
    <property type="entry name" value="CHROMO_2"/>
    <property type="match status" value="1"/>
</dbReference>
<keyword evidence="4" id="KW-1185">Reference proteome</keyword>
<dbReference type="SUPFAM" id="SSF50630">
    <property type="entry name" value="Acid proteases"/>
    <property type="match status" value="1"/>
</dbReference>
<feature type="region of interest" description="Disordered" evidence="1">
    <location>
        <begin position="543"/>
        <end position="563"/>
    </location>
</feature>
<feature type="domain" description="Chromo" evidence="2">
    <location>
        <begin position="777"/>
        <end position="835"/>
    </location>
</feature>
<dbReference type="Gene3D" id="2.40.70.10">
    <property type="entry name" value="Acid Proteases"/>
    <property type="match status" value="1"/>
</dbReference>
<sequence length="881" mass="100789">MTRGPSRPCHAPRSRHVIPGRHVSATSVEEKFGNIISVEEKFENISSVEEKFRNCRSVDRTLSNYSSVNQVPKIANSAVPKSDKFWTLLLLRDRHQVGGNGAGPARPNQPVLERPPNFHRNEPKDPIINVEAPTFDGRLDPKAFIDWIREMDHFFEWYNLSDDRKVRFAKMKLISRAKLFWQSTEQRRQPPVTDWVEMKEILREKYIPQSYQGDMLDKWNNLRQGSKPSTEYVAQFEEYLMRCDIREDERMTLSRFRQGLNDDLRKELVLREVDTLDQAYTFVQNYEMVSKPSFGRRFESRNTLRPPATLPPSRPVPNTAPLLKDDKERGILAESLGMKSMFQCYKCQGFGHKAANCGNRTLFVNSQGQNYEGDDIEEQLYEPDLENLPESDEDCEGGDVTLGVVRCALTQAKEDNDWRRNAIFYTYIKCGEKDCKVIIDSGSCINVVSSSTVSRLGLKPVPHPSSYHVSWVDKSSISIKQRCLVPIQIISYSDKIWCDVVPMDVGHIILGRPWLFDMDVTIYGRSNSCSFLFENKRIKLNPLQPKPASKQKKKNPTNGKDLNIISPKEFEREINDQSILFAVVVHDASTESQDTPPEEVTSILQEFHEPRKPVDLLPMSPHTRVSESAESFARHIRELHDEIRKVINDSNFQYKFQADSRRRRAEFQIGDYVMVRIRHERYPSGTARKLCARSAGPFKVLKRIRPNAYVIDLPPESGISSTFNIEDLIAFKGHFDVPTDLFSEPTHEPTIDNPTTSDITPAPLPNSPAPKEHIDAILDEQIISTRDGGVQRFLVRWSGRPASDDTWITSEDLQQIDRDLFEYYQSRPAIHSTESSFLHPGRVGGDTGSKPPITRVYGRRSKKAYPVSLWLDSGLLTGPDA</sequence>
<dbReference type="PANTHER" id="PTHR35046">
    <property type="entry name" value="ZINC KNUCKLE (CCHC-TYPE) FAMILY PROTEIN"/>
    <property type="match status" value="1"/>
</dbReference>
<evidence type="ECO:0000256" key="1">
    <source>
        <dbReference type="SAM" id="MobiDB-lite"/>
    </source>
</evidence>